<comment type="catalytic activity">
    <reaction evidence="1">
        <text>ATP + protein L-histidine = ADP + protein N-phospho-L-histidine.</text>
        <dbReference type="EC" id="2.7.13.3"/>
    </reaction>
</comment>
<evidence type="ECO:0000313" key="15">
    <source>
        <dbReference type="Proteomes" id="UP000245216"/>
    </source>
</evidence>
<keyword evidence="6 11" id="KW-0812">Transmembrane</keyword>
<dbReference type="SUPFAM" id="SSF55874">
    <property type="entry name" value="ATPase domain of HSP90 chaperone/DNA topoisomerase II/histidine kinase"/>
    <property type="match status" value="1"/>
</dbReference>
<evidence type="ECO:0000256" key="4">
    <source>
        <dbReference type="ARBA" id="ARBA00022553"/>
    </source>
</evidence>
<organism evidence="14 15">
    <name type="scientific">Alcaligenes faecalis</name>
    <dbReference type="NCBI Taxonomy" id="511"/>
    <lineage>
        <taxon>Bacteria</taxon>
        <taxon>Pseudomonadati</taxon>
        <taxon>Pseudomonadota</taxon>
        <taxon>Betaproteobacteria</taxon>
        <taxon>Burkholderiales</taxon>
        <taxon>Alcaligenaceae</taxon>
        <taxon>Alcaligenes</taxon>
    </lineage>
</organism>
<feature type="transmembrane region" description="Helical" evidence="11">
    <location>
        <begin position="155"/>
        <end position="177"/>
    </location>
</feature>
<accession>A0A2U2BIM0</accession>
<evidence type="ECO:0000256" key="5">
    <source>
        <dbReference type="ARBA" id="ARBA00022679"/>
    </source>
</evidence>
<dbReference type="PROSITE" id="PS50109">
    <property type="entry name" value="HIS_KIN"/>
    <property type="match status" value="1"/>
</dbReference>
<gene>
    <name evidence="14" type="ORF">DF183_11925</name>
</gene>
<dbReference type="STRING" id="511.UZ73_12995"/>
<dbReference type="CDD" id="cd00082">
    <property type="entry name" value="HisKA"/>
    <property type="match status" value="1"/>
</dbReference>
<dbReference type="Pfam" id="PF00512">
    <property type="entry name" value="HisKA"/>
    <property type="match status" value="1"/>
</dbReference>
<dbReference type="Proteomes" id="UP000245216">
    <property type="component" value="Unassembled WGS sequence"/>
</dbReference>
<dbReference type="GO" id="GO:0000155">
    <property type="term" value="F:phosphorelay sensor kinase activity"/>
    <property type="evidence" value="ECO:0007669"/>
    <property type="project" value="InterPro"/>
</dbReference>
<protein>
    <recommendedName>
        <fullName evidence="3">histidine kinase</fullName>
        <ecNumber evidence="3">2.7.13.3</ecNumber>
    </recommendedName>
</protein>
<dbReference type="PROSITE" id="PS50885">
    <property type="entry name" value="HAMP"/>
    <property type="match status" value="1"/>
</dbReference>
<reference evidence="14 15" key="2">
    <citation type="submission" date="2018-05" db="EMBL/GenBank/DDBJ databases">
        <authorList>
            <person name="Lanie J.A."/>
            <person name="Ng W.-L."/>
            <person name="Kazmierczak K.M."/>
            <person name="Andrzejewski T.M."/>
            <person name="Davidsen T.M."/>
            <person name="Wayne K.J."/>
            <person name="Tettelin H."/>
            <person name="Glass J.I."/>
            <person name="Rusch D."/>
            <person name="Podicherti R."/>
            <person name="Tsui H.-C.T."/>
            <person name="Winkler M.E."/>
        </authorList>
    </citation>
    <scope>NUCLEOTIDE SEQUENCE [LARGE SCALE GENOMIC DNA]</scope>
    <source>
        <strain evidence="14 15">YBY</strain>
    </source>
</reference>
<dbReference type="CDD" id="cd00075">
    <property type="entry name" value="HATPase"/>
    <property type="match status" value="1"/>
</dbReference>
<dbReference type="InterPro" id="IPR050428">
    <property type="entry name" value="TCS_sensor_his_kinase"/>
</dbReference>
<dbReference type="PRINTS" id="PR00344">
    <property type="entry name" value="BCTRLSENSOR"/>
</dbReference>
<keyword evidence="9" id="KW-0902">Two-component regulatory system</keyword>
<dbReference type="PANTHER" id="PTHR45436">
    <property type="entry name" value="SENSOR HISTIDINE KINASE YKOH"/>
    <property type="match status" value="1"/>
</dbReference>
<evidence type="ECO:0000256" key="9">
    <source>
        <dbReference type="ARBA" id="ARBA00023012"/>
    </source>
</evidence>
<proteinExistence type="predicted"/>
<reference evidence="14 15" key="1">
    <citation type="submission" date="2018-05" db="EMBL/GenBank/DDBJ databases">
        <title>Genome Sequence of an Efficient Indole-Degrading Bacterium, Alcaligenes sp.YBY.</title>
        <authorList>
            <person name="Yang B."/>
        </authorList>
    </citation>
    <scope>NUCLEOTIDE SEQUENCE [LARGE SCALE GENOMIC DNA]</scope>
    <source>
        <strain evidence="14 15">YBY</strain>
    </source>
</reference>
<keyword evidence="10 11" id="KW-0472">Membrane</keyword>
<dbReference type="InterPro" id="IPR004358">
    <property type="entry name" value="Sig_transdc_His_kin-like_C"/>
</dbReference>
<sequence length="449" mass="50416">MNKRAFSLRRRLLIILFPMLALGFLALALSLYDTRDELRRISLSLQAEEIAHDFQTHDFLDKLPRYYADGEMSYSLYNAQGGLLQISDNLDSPRRLRPSRPEDELALFKLPQRSGNIVSVSVTLSNGDILMVAKRDERERELIGALLQARMWRSLMLWLPFCALGLLLITWLVHWTLRPVRQAAELAATLGPAQPELRLPVSELPTEIRPLAHAVNQSLDRLMQAYEHEQHLVADAAHQLRTPLAVMSLRLQTTAQAQQKDWDLLRGDITHLQRLLSQWLSLARKQEQTMALPDQTALAPLCRRAMGELWPLFEQAGRELQFQDDSQQDIVQASEMDLAEAIANALDNALTHGSGTVTLHLHQPQPGFCAIDIIDQGPALDEETASLVFERFHKQDSGSQGAGLGLTIVRQILLRHGGQAFFLPGSRCTLRLLLPLDTQAQVASDKPGV</sequence>
<dbReference type="Pfam" id="PF02518">
    <property type="entry name" value="HATPase_c"/>
    <property type="match status" value="1"/>
</dbReference>
<dbReference type="Gene3D" id="3.30.565.10">
    <property type="entry name" value="Histidine kinase-like ATPase, C-terminal domain"/>
    <property type="match status" value="1"/>
</dbReference>
<keyword evidence="4" id="KW-0597">Phosphoprotein</keyword>
<feature type="domain" description="Histidine kinase" evidence="12">
    <location>
        <begin position="235"/>
        <end position="438"/>
    </location>
</feature>
<dbReference type="InterPro" id="IPR003594">
    <property type="entry name" value="HATPase_dom"/>
</dbReference>
<dbReference type="InterPro" id="IPR003661">
    <property type="entry name" value="HisK_dim/P_dom"/>
</dbReference>
<evidence type="ECO:0000256" key="6">
    <source>
        <dbReference type="ARBA" id="ARBA00022692"/>
    </source>
</evidence>
<keyword evidence="8 11" id="KW-1133">Transmembrane helix</keyword>
<dbReference type="InterPro" id="IPR036890">
    <property type="entry name" value="HATPase_C_sf"/>
</dbReference>
<evidence type="ECO:0000256" key="11">
    <source>
        <dbReference type="SAM" id="Phobius"/>
    </source>
</evidence>
<feature type="transmembrane region" description="Helical" evidence="11">
    <location>
        <begin position="12"/>
        <end position="32"/>
    </location>
</feature>
<evidence type="ECO:0000256" key="10">
    <source>
        <dbReference type="ARBA" id="ARBA00023136"/>
    </source>
</evidence>
<keyword evidence="7 14" id="KW-0418">Kinase</keyword>
<dbReference type="Gene3D" id="1.10.287.130">
    <property type="match status" value="1"/>
</dbReference>
<evidence type="ECO:0000313" key="14">
    <source>
        <dbReference type="EMBL" id="PWE13868.1"/>
    </source>
</evidence>
<comment type="caution">
    <text evidence="14">The sequence shown here is derived from an EMBL/GenBank/DDBJ whole genome shotgun (WGS) entry which is preliminary data.</text>
</comment>
<dbReference type="SMART" id="SM00388">
    <property type="entry name" value="HisKA"/>
    <property type="match status" value="1"/>
</dbReference>
<evidence type="ECO:0000256" key="2">
    <source>
        <dbReference type="ARBA" id="ARBA00004370"/>
    </source>
</evidence>
<name>A0A2U2BIM0_ALCFA</name>
<feature type="domain" description="HAMP" evidence="13">
    <location>
        <begin position="174"/>
        <end position="227"/>
    </location>
</feature>
<evidence type="ECO:0000256" key="8">
    <source>
        <dbReference type="ARBA" id="ARBA00022989"/>
    </source>
</evidence>
<dbReference type="InterPro" id="IPR003660">
    <property type="entry name" value="HAMP_dom"/>
</dbReference>
<evidence type="ECO:0000259" key="13">
    <source>
        <dbReference type="PROSITE" id="PS50885"/>
    </source>
</evidence>
<dbReference type="EC" id="2.7.13.3" evidence="3"/>
<evidence type="ECO:0000256" key="3">
    <source>
        <dbReference type="ARBA" id="ARBA00012438"/>
    </source>
</evidence>
<dbReference type="Pfam" id="PF00672">
    <property type="entry name" value="HAMP"/>
    <property type="match status" value="1"/>
</dbReference>
<dbReference type="AlphaFoldDB" id="A0A2U2BIM0"/>
<dbReference type="InterPro" id="IPR005467">
    <property type="entry name" value="His_kinase_dom"/>
</dbReference>
<dbReference type="SMART" id="SM00387">
    <property type="entry name" value="HATPase_c"/>
    <property type="match status" value="1"/>
</dbReference>
<evidence type="ECO:0000256" key="1">
    <source>
        <dbReference type="ARBA" id="ARBA00000085"/>
    </source>
</evidence>
<dbReference type="SMART" id="SM00304">
    <property type="entry name" value="HAMP"/>
    <property type="match status" value="1"/>
</dbReference>
<dbReference type="GO" id="GO:0005886">
    <property type="term" value="C:plasma membrane"/>
    <property type="evidence" value="ECO:0007669"/>
    <property type="project" value="TreeGrafter"/>
</dbReference>
<keyword evidence="5" id="KW-0808">Transferase</keyword>
<dbReference type="PANTHER" id="PTHR45436:SF1">
    <property type="entry name" value="SENSOR PROTEIN QSEC"/>
    <property type="match status" value="1"/>
</dbReference>
<evidence type="ECO:0000256" key="7">
    <source>
        <dbReference type="ARBA" id="ARBA00022777"/>
    </source>
</evidence>
<dbReference type="InterPro" id="IPR036097">
    <property type="entry name" value="HisK_dim/P_sf"/>
</dbReference>
<evidence type="ECO:0000259" key="12">
    <source>
        <dbReference type="PROSITE" id="PS50109"/>
    </source>
</evidence>
<dbReference type="SUPFAM" id="SSF47384">
    <property type="entry name" value="Homodimeric domain of signal transducing histidine kinase"/>
    <property type="match status" value="1"/>
</dbReference>
<comment type="subcellular location">
    <subcellularLocation>
        <location evidence="2">Membrane</location>
    </subcellularLocation>
</comment>
<dbReference type="EMBL" id="QEXO01000003">
    <property type="protein sequence ID" value="PWE13868.1"/>
    <property type="molecule type" value="Genomic_DNA"/>
</dbReference>